<evidence type="ECO:0000313" key="6">
    <source>
        <dbReference type="Proteomes" id="UP000266568"/>
    </source>
</evidence>
<dbReference type="AlphaFoldDB" id="A0A397PII2"/>
<gene>
    <name evidence="5" type="ORF">DFR49_1531</name>
</gene>
<evidence type="ECO:0000256" key="3">
    <source>
        <dbReference type="ARBA" id="ARBA00023172"/>
    </source>
</evidence>
<dbReference type="SUPFAM" id="SSF56349">
    <property type="entry name" value="DNA breaking-rejoining enzymes"/>
    <property type="match status" value="1"/>
</dbReference>
<dbReference type="InterPro" id="IPR010998">
    <property type="entry name" value="Integrase_recombinase_N"/>
</dbReference>
<dbReference type="PROSITE" id="PS51898">
    <property type="entry name" value="TYR_RECOMBINASE"/>
    <property type="match status" value="1"/>
</dbReference>
<dbReference type="Gene3D" id="1.10.150.130">
    <property type="match status" value="1"/>
</dbReference>
<dbReference type="InterPro" id="IPR050090">
    <property type="entry name" value="Tyrosine_recombinase_XerCD"/>
</dbReference>
<keyword evidence="6" id="KW-1185">Reference proteome</keyword>
<dbReference type="InterPro" id="IPR002104">
    <property type="entry name" value="Integrase_catalytic"/>
</dbReference>
<protein>
    <submittedName>
        <fullName evidence="5">Phage integrase family protein</fullName>
    </submittedName>
</protein>
<evidence type="ECO:0000259" key="4">
    <source>
        <dbReference type="PROSITE" id="PS51898"/>
    </source>
</evidence>
<evidence type="ECO:0000313" key="5">
    <source>
        <dbReference type="EMBL" id="RIA46967.1"/>
    </source>
</evidence>
<comment type="caution">
    <text evidence="5">The sequence shown here is derived from an EMBL/GenBank/DDBJ whole genome shotgun (WGS) entry which is preliminary data.</text>
</comment>
<organism evidence="5 6">
    <name type="scientific">Hephaestia caeni</name>
    <dbReference type="NCBI Taxonomy" id="645617"/>
    <lineage>
        <taxon>Bacteria</taxon>
        <taxon>Pseudomonadati</taxon>
        <taxon>Pseudomonadota</taxon>
        <taxon>Alphaproteobacteria</taxon>
        <taxon>Sphingomonadales</taxon>
        <taxon>Sphingomonadaceae</taxon>
        <taxon>Hephaestia</taxon>
    </lineage>
</organism>
<evidence type="ECO:0000256" key="2">
    <source>
        <dbReference type="ARBA" id="ARBA00023125"/>
    </source>
</evidence>
<dbReference type="GO" id="GO:0006310">
    <property type="term" value="P:DNA recombination"/>
    <property type="evidence" value="ECO:0007669"/>
    <property type="project" value="UniProtKB-KW"/>
</dbReference>
<keyword evidence="1" id="KW-0229">DNA integration</keyword>
<dbReference type="Proteomes" id="UP000266568">
    <property type="component" value="Unassembled WGS sequence"/>
</dbReference>
<dbReference type="GO" id="GO:0003677">
    <property type="term" value="F:DNA binding"/>
    <property type="evidence" value="ECO:0007669"/>
    <property type="project" value="UniProtKB-KW"/>
</dbReference>
<dbReference type="RefSeq" id="WP_119034995.1">
    <property type="nucleotide sequence ID" value="NZ_QXDC01000002.1"/>
</dbReference>
<dbReference type="GO" id="GO:0015074">
    <property type="term" value="P:DNA integration"/>
    <property type="evidence" value="ECO:0007669"/>
    <property type="project" value="UniProtKB-KW"/>
</dbReference>
<feature type="domain" description="Tyr recombinase" evidence="4">
    <location>
        <begin position="192"/>
        <end position="387"/>
    </location>
</feature>
<dbReference type="InterPro" id="IPR011010">
    <property type="entry name" value="DNA_brk_join_enz"/>
</dbReference>
<reference evidence="5 6" key="1">
    <citation type="submission" date="2018-08" db="EMBL/GenBank/DDBJ databases">
        <title>Genomic Encyclopedia of Type Strains, Phase IV (KMG-IV): sequencing the most valuable type-strain genomes for metagenomic binning, comparative biology and taxonomic classification.</title>
        <authorList>
            <person name="Goeker M."/>
        </authorList>
    </citation>
    <scope>NUCLEOTIDE SEQUENCE [LARGE SCALE GENOMIC DNA]</scope>
    <source>
        <strain evidence="5 6">DSM 25527</strain>
    </source>
</reference>
<dbReference type="PANTHER" id="PTHR30349:SF88">
    <property type="entry name" value="BLL1584 PROTEIN"/>
    <property type="match status" value="1"/>
</dbReference>
<name>A0A397PII2_9SPHN</name>
<keyword evidence="2" id="KW-0238">DNA-binding</keyword>
<dbReference type="PANTHER" id="PTHR30349">
    <property type="entry name" value="PHAGE INTEGRASE-RELATED"/>
    <property type="match status" value="1"/>
</dbReference>
<keyword evidence="3" id="KW-0233">DNA recombination</keyword>
<evidence type="ECO:0000256" key="1">
    <source>
        <dbReference type="ARBA" id="ARBA00022908"/>
    </source>
</evidence>
<proteinExistence type="predicted"/>
<dbReference type="InterPro" id="IPR013762">
    <property type="entry name" value="Integrase-like_cat_sf"/>
</dbReference>
<accession>A0A397PII2</accession>
<dbReference type="Gene3D" id="1.10.443.10">
    <property type="entry name" value="Intergrase catalytic core"/>
    <property type="match status" value="1"/>
</dbReference>
<dbReference type="OrthoDB" id="102994at2"/>
<sequence>MTQAQKKQHQEDTIKLLDGAIVLYKRGDLQRKASWQCRLELGGGKRTRKSLKTSNQAVAERLAMDLYTQLKGRVAADLPITSTSFNDFWDTRWLPYVEKNLSQHRYKLHKGAGELYIKPYFANCFLDAINVNKAESYVDWRRDRGTKRPSKKTLTIELGLIRQALDRAARWSLIKPIPKIKMHALASDPNRERRYGFTAEEWLKLAEHMEGWQFEGQHDLHRRQRQIVRCLIWFYYLTGMRPREVQLCKWDHISWTPSNLAKIQIQKQTKTGERLSVSQPNLKPFLNELKKLRSAESDTAEGRKWLFKRGWDPSHTIRNLFKECGLLKGPDEQNRTAYSLRHTYITDRLVNGVAPVDIARNCGTSVVQIQRHYDHVLPDDRIPELTQNRAWDAATIINALRFANSGPAATMSEEEWEKLVLDALAKQDAEKMGA</sequence>
<dbReference type="EMBL" id="QXDC01000002">
    <property type="protein sequence ID" value="RIA46967.1"/>
    <property type="molecule type" value="Genomic_DNA"/>
</dbReference>